<feature type="domain" description="Peptidoglycan binding-like" evidence="1">
    <location>
        <begin position="102"/>
        <end position="156"/>
    </location>
</feature>
<evidence type="ECO:0000313" key="2">
    <source>
        <dbReference type="EMBL" id="OGM94813.1"/>
    </source>
</evidence>
<dbReference type="Gene3D" id="1.10.101.10">
    <property type="entry name" value="PGBD-like superfamily/PGBD"/>
    <property type="match status" value="1"/>
</dbReference>
<protein>
    <recommendedName>
        <fullName evidence="1">Peptidoglycan binding-like domain-containing protein</fullName>
    </recommendedName>
</protein>
<dbReference type="PANTHER" id="PTHR31157">
    <property type="entry name" value="SCP DOMAIN-CONTAINING PROTEIN"/>
    <property type="match status" value="1"/>
</dbReference>
<organism evidence="2 3">
    <name type="scientific">Candidatus Wolfebacteria bacterium RIFOXYD1_FULL_48_65</name>
    <dbReference type="NCBI Taxonomy" id="1802561"/>
    <lineage>
        <taxon>Bacteria</taxon>
        <taxon>Candidatus Wolfeibacteriota</taxon>
    </lineage>
</organism>
<name>A0A1F8E1W7_9BACT</name>
<dbReference type="SUPFAM" id="SSF47090">
    <property type="entry name" value="PGBD-like"/>
    <property type="match status" value="1"/>
</dbReference>
<dbReference type="PANTHER" id="PTHR31157:SF1">
    <property type="entry name" value="SCP DOMAIN-CONTAINING PROTEIN"/>
    <property type="match status" value="1"/>
</dbReference>
<sequence length="417" mass="46199">MEKHRSRPEFYPELVERTGMTNILNMKMYCKKTACGGLLAVVFFAGVAFPGGAAKAASIGELTAQIQVLMAQVIELQRQLSAMTAVTPQLSVNLAYGIKGSAEVQKLQQFLIRRGYLGEGFATGNFFSLTRDAVRRFQQASGLPVTGVADEETVKVINDLLVRQAEVDRMEAGSETLTVKVATSTPLIGQDAVLVAERPEYQIDSRPAYDLAAIEQATFDMVNLERQKQGLGILRWNEQVATVARAHSSDQAGDNEVITNPDVACLYPFIRHEGFVFGFKSGERLERSGVRYRLAGENIIILPMTKNMIYRAEEAVPPCATTKETEGQQGETIEEARIRIKAMLDERIALMRGQEQLDWANREWRSVQEIASESTADWMASEGHKRNILTADFEEGAIGAAVVNDYIILTQVFLKKP</sequence>
<dbReference type="InterPro" id="IPR035940">
    <property type="entry name" value="CAP_sf"/>
</dbReference>
<evidence type="ECO:0000313" key="3">
    <source>
        <dbReference type="Proteomes" id="UP000179057"/>
    </source>
</evidence>
<proteinExistence type="predicted"/>
<dbReference type="InterPro" id="IPR036366">
    <property type="entry name" value="PGBDSf"/>
</dbReference>
<reference evidence="2 3" key="1">
    <citation type="journal article" date="2016" name="Nat. Commun.">
        <title>Thousands of microbial genomes shed light on interconnected biogeochemical processes in an aquifer system.</title>
        <authorList>
            <person name="Anantharaman K."/>
            <person name="Brown C.T."/>
            <person name="Hug L.A."/>
            <person name="Sharon I."/>
            <person name="Castelle C.J."/>
            <person name="Probst A.J."/>
            <person name="Thomas B.C."/>
            <person name="Singh A."/>
            <person name="Wilkins M.J."/>
            <person name="Karaoz U."/>
            <person name="Brodie E.L."/>
            <person name="Williams K.H."/>
            <person name="Hubbard S.S."/>
            <person name="Banfield J.F."/>
        </authorList>
    </citation>
    <scope>NUCLEOTIDE SEQUENCE [LARGE SCALE GENOMIC DNA]</scope>
</reference>
<accession>A0A1F8E1W7</accession>
<dbReference type="EMBL" id="MGIV01000011">
    <property type="protein sequence ID" value="OGM94813.1"/>
    <property type="molecule type" value="Genomic_DNA"/>
</dbReference>
<dbReference type="SUPFAM" id="SSF55797">
    <property type="entry name" value="PR-1-like"/>
    <property type="match status" value="1"/>
</dbReference>
<dbReference type="InterPro" id="IPR036365">
    <property type="entry name" value="PGBD-like_sf"/>
</dbReference>
<dbReference type="Pfam" id="PF01471">
    <property type="entry name" value="PG_binding_1"/>
    <property type="match status" value="1"/>
</dbReference>
<comment type="caution">
    <text evidence="2">The sequence shown here is derived from an EMBL/GenBank/DDBJ whole genome shotgun (WGS) entry which is preliminary data.</text>
</comment>
<dbReference type="InterPro" id="IPR002477">
    <property type="entry name" value="Peptidoglycan-bd-like"/>
</dbReference>
<dbReference type="AlphaFoldDB" id="A0A1F8E1W7"/>
<dbReference type="CDD" id="cd05379">
    <property type="entry name" value="CAP_bacterial"/>
    <property type="match status" value="1"/>
</dbReference>
<dbReference type="Proteomes" id="UP000179057">
    <property type="component" value="Unassembled WGS sequence"/>
</dbReference>
<gene>
    <name evidence="2" type="ORF">A2610_04080</name>
</gene>
<evidence type="ECO:0000259" key="1">
    <source>
        <dbReference type="Pfam" id="PF01471"/>
    </source>
</evidence>
<dbReference type="Gene3D" id="3.40.33.10">
    <property type="entry name" value="CAP"/>
    <property type="match status" value="1"/>
</dbReference>